<dbReference type="EMBL" id="VLKK01000004">
    <property type="protein sequence ID" value="TWH95161.1"/>
    <property type="molecule type" value="Genomic_DNA"/>
</dbReference>
<dbReference type="SUPFAM" id="SSF89796">
    <property type="entry name" value="CoA-transferase family III (CaiB/BaiF)"/>
    <property type="match status" value="1"/>
</dbReference>
<keyword evidence="1" id="KW-0808">Transferase</keyword>
<keyword evidence="2" id="KW-1185">Reference proteome</keyword>
<sequence length="388" mass="40729">MPPLTHGADAVLDELRRLSDARPLRAIDAATLMTERAALCGFPMAGAVSAGGACHILPVRDGVIALNLPRDADWELLPALLEDDQAGASGWAGLAAMAAGHEADMLIDRARLLGLAAARADRMPPAETPMAWMRMAAPAARPLSVGPLVLDLSSLWAGPLCGHLLERCGARVIKVESPGRMDGARRGNAHFYGLLNQGKQCLSLDLADPADRGHLLDLIATADIVIESSRPRALRQWGIDAEQLVANHAGLTWIAISGHGRGAPQEDWIGYGDDAAAAAGMCVAMREAVGELVFAGDAIADPLTGIHAALAAWKGWMAGGGIFAALSLRQVVSHCLHRERARRGDAMRLDLARWHGAGSGQVPLRAIDRPVGAVGEDNGALLCARLPC</sequence>
<dbReference type="InterPro" id="IPR003673">
    <property type="entry name" value="CoA-Trfase_fam_III"/>
</dbReference>
<dbReference type="Pfam" id="PF02515">
    <property type="entry name" value="CoA_transf_3"/>
    <property type="match status" value="1"/>
</dbReference>
<dbReference type="Proteomes" id="UP000316624">
    <property type="component" value="Unassembled WGS sequence"/>
</dbReference>
<reference evidence="1 2" key="1">
    <citation type="journal article" date="2015" name="Stand. Genomic Sci.">
        <title>Genomic Encyclopedia of Bacterial and Archaeal Type Strains, Phase III: the genomes of soil and plant-associated and newly described type strains.</title>
        <authorList>
            <person name="Whitman W.B."/>
            <person name="Woyke T."/>
            <person name="Klenk H.P."/>
            <person name="Zhou Y."/>
            <person name="Lilburn T.G."/>
            <person name="Beck B.J."/>
            <person name="De Vos P."/>
            <person name="Vandamme P."/>
            <person name="Eisen J.A."/>
            <person name="Garrity G."/>
            <person name="Hugenholtz P."/>
            <person name="Kyrpides N.C."/>
        </authorList>
    </citation>
    <scope>NUCLEOTIDE SEQUENCE [LARGE SCALE GENOMIC DNA]</scope>
    <source>
        <strain evidence="1 2">CGMCC 1.7748</strain>
    </source>
</reference>
<gene>
    <name evidence="1" type="ORF">IQ35_01416</name>
</gene>
<accession>A0A562KIE8</accession>
<name>A0A562KIE8_SPHWJ</name>
<dbReference type="InterPro" id="IPR023606">
    <property type="entry name" value="CoA-Trfase_III_dom_1_sf"/>
</dbReference>
<evidence type="ECO:0000313" key="1">
    <source>
        <dbReference type="EMBL" id="TWH95161.1"/>
    </source>
</evidence>
<proteinExistence type="predicted"/>
<dbReference type="PANTHER" id="PTHR48229">
    <property type="entry name" value="CAIB/BAIF FAMILY ENZYME (AFU_ORTHOLOGUE AFUA_1G05360)-RELATED"/>
    <property type="match status" value="1"/>
</dbReference>
<dbReference type="AlphaFoldDB" id="A0A562KIE8"/>
<evidence type="ECO:0000313" key="2">
    <source>
        <dbReference type="Proteomes" id="UP000316624"/>
    </source>
</evidence>
<comment type="caution">
    <text evidence="1">The sequence shown here is derived from an EMBL/GenBank/DDBJ whole genome shotgun (WGS) entry which is preliminary data.</text>
</comment>
<dbReference type="PANTHER" id="PTHR48229:SF1">
    <property type="entry name" value="ALPHA METHYLACYL-COA RACEMASE-RELATED"/>
    <property type="match status" value="1"/>
</dbReference>
<protein>
    <submittedName>
        <fullName evidence="1">CoA transferase family III</fullName>
    </submittedName>
</protein>
<dbReference type="RefSeq" id="WP_021247322.1">
    <property type="nucleotide sequence ID" value="NZ_JACIIY010000002.1"/>
</dbReference>
<dbReference type="InterPro" id="IPR052985">
    <property type="entry name" value="CoA-trans_III_biosynth/detox"/>
</dbReference>
<dbReference type="Gene3D" id="3.40.50.10540">
    <property type="entry name" value="Crotonobetainyl-coa:carnitine coa-transferase, domain 1"/>
    <property type="match status" value="1"/>
</dbReference>
<organism evidence="1 2">
    <name type="scientific">Sphingobium wenxiniae (strain DSM 21828 / CGMCC 1.7748 / JZ-1)</name>
    <dbReference type="NCBI Taxonomy" id="595605"/>
    <lineage>
        <taxon>Bacteria</taxon>
        <taxon>Pseudomonadati</taxon>
        <taxon>Pseudomonadota</taxon>
        <taxon>Alphaproteobacteria</taxon>
        <taxon>Sphingomonadales</taxon>
        <taxon>Sphingomonadaceae</taxon>
        <taxon>Sphingobium</taxon>
    </lineage>
</organism>
<dbReference type="GO" id="GO:0016740">
    <property type="term" value="F:transferase activity"/>
    <property type="evidence" value="ECO:0007669"/>
    <property type="project" value="UniProtKB-KW"/>
</dbReference>